<dbReference type="EMBL" id="KY494864">
    <property type="protein sequence ID" value="ARD70380.1"/>
    <property type="molecule type" value="Genomic_DNA"/>
</dbReference>
<name>A0A1V0M670_PSEAI</name>
<geneLocation type="plasmid" evidence="1">
    <name>pJB37</name>
</geneLocation>
<organism evidence="1">
    <name type="scientific">Pseudomonas aeruginosa</name>
    <dbReference type="NCBI Taxonomy" id="287"/>
    <lineage>
        <taxon>Bacteria</taxon>
        <taxon>Pseudomonadati</taxon>
        <taxon>Pseudomonadota</taxon>
        <taxon>Gammaproteobacteria</taxon>
        <taxon>Pseudomonadales</taxon>
        <taxon>Pseudomonadaceae</taxon>
        <taxon>Pseudomonas</taxon>
    </lineage>
</organism>
<dbReference type="AlphaFoldDB" id="A0A1V0M670"/>
<reference evidence="1" key="1">
    <citation type="submission" date="2017-01" db="EMBL/GenBank/DDBJ databases">
        <title>Complete nucleotide sequence of an IncP-2 blaVIM-2-harboring megaplasmid from Pseudomonas aeruginosa.</title>
        <authorList>
            <person name="Botelho J."/>
            <person name="Grosso F."/>
            <person name="Mabrouk A."/>
            <person name="Peixe L."/>
        </authorList>
    </citation>
    <scope>NUCLEOTIDE SEQUENCE</scope>
    <source>
        <strain evidence="1">FFUP_PS_37</strain>
        <plasmid evidence="1">pJB37</plasmid>
    </source>
</reference>
<sequence length="162" mass="17725">MTLSRGGMMTTTPITLVFNTDDGLDDAVMAEAYVLTPDGPAQVLVDTQKLRGAAAIQFFYRYPNAKKYGLSQCACHAGAASFAAAHGFVTTNMSLKTEDSLDDSGDHIEITVNAPNDSFVGGGEEALQEWVGLHYRSHFPSLDSTRKQAYLQRYVEIHHQHL</sequence>
<keyword evidence="1" id="KW-0614">Plasmid</keyword>
<accession>A0A1V0M670</accession>
<evidence type="ECO:0000313" key="1">
    <source>
        <dbReference type="EMBL" id="ARD70380.1"/>
    </source>
</evidence>
<protein>
    <submittedName>
        <fullName evidence="1">Uncharacterized protein</fullName>
    </submittedName>
</protein>
<proteinExistence type="predicted"/>